<dbReference type="Ensembl" id="ENSOART00020058500.1">
    <property type="protein sequence ID" value="ENSOARP00020062961.1"/>
    <property type="gene ID" value="ENSOARG00020037420.1"/>
</dbReference>
<reference evidence="1" key="3">
    <citation type="submission" date="2025-09" db="UniProtKB">
        <authorList>
            <consortium name="Ensembl"/>
        </authorList>
    </citation>
    <scope>IDENTIFICATION</scope>
</reference>
<reference evidence="1" key="1">
    <citation type="submission" date="2020-11" db="EMBL/GenBank/DDBJ databases">
        <authorList>
            <person name="Davenport K.M."/>
            <person name="Bickhart D.M."/>
            <person name="Smith T.P.L."/>
            <person name="Murdoch B.M."/>
            <person name="Rosen B.D."/>
        </authorList>
    </citation>
    <scope>NUCLEOTIDE SEQUENCE [LARGE SCALE GENOMIC DNA]</scope>
    <source>
        <strain evidence="1">OAR_USU_Benz2616</strain>
    </source>
</reference>
<proteinExistence type="predicted"/>
<protein>
    <submittedName>
        <fullName evidence="1">Uncharacterized protein</fullName>
    </submittedName>
</protein>
<evidence type="ECO:0000313" key="1">
    <source>
        <dbReference type="Ensembl" id="ENSOARP00020062961.1"/>
    </source>
</evidence>
<accession>A0AC11EU18</accession>
<sequence>QGRPPPSTHTNPAYVNGGSRRRRLVLRLSQKDALQALFQQNPYPGIATRERLVWGLPSPAHRLGRLGREARRKRTVVSPSQTSILVQAFRRDRSLPGIAAREELARQTGIPEPRIQVSPPASARAQESGGLSPAERLELDTRRPGPGPGAAAWGRGSRRAEWRVWGRLWPVRATPSSAPQQSPRRARRRSSHDSSCSRGPKDPTRGPEHLSSPPPPATGEHATLGGPSCSVWGPRLLGARDCPWGLCGPALDDLHGPAQPGGSLAKWEATTSCPGSRSLGRELPTARPSGSLGKGPSCRLHSRRHTSRAGRGHPYGEGAAPPLEPQPQPAAFQARRASSAGSWRRAAPRCRPWTLPGAFSPRGRCDGVDPALPGAPSLLDELLAAAGAPASPGPSRGPLPSRCNRQLSLAHPAS</sequence>
<name>A0AC11EU18_SHEEP</name>
<organism evidence="1">
    <name type="scientific">Ovis aries</name>
    <name type="common">Sheep</name>
    <dbReference type="NCBI Taxonomy" id="9940"/>
    <lineage>
        <taxon>Eukaryota</taxon>
        <taxon>Metazoa</taxon>
        <taxon>Chordata</taxon>
        <taxon>Craniata</taxon>
        <taxon>Vertebrata</taxon>
        <taxon>Euteleostomi</taxon>
        <taxon>Mammalia</taxon>
        <taxon>Eutheria</taxon>
        <taxon>Laurasiatheria</taxon>
        <taxon>Artiodactyla</taxon>
        <taxon>Ruminantia</taxon>
        <taxon>Pecora</taxon>
        <taxon>Bovidae</taxon>
        <taxon>Caprinae</taxon>
        <taxon>Ovis</taxon>
    </lineage>
</organism>
<reference evidence="1" key="2">
    <citation type="submission" date="2025-08" db="UniProtKB">
        <authorList>
            <consortium name="Ensembl"/>
        </authorList>
    </citation>
    <scope>IDENTIFICATION</scope>
</reference>